<evidence type="ECO:0000256" key="3">
    <source>
        <dbReference type="ARBA" id="ARBA00022692"/>
    </source>
</evidence>
<reference evidence="10 11" key="1">
    <citation type="journal article" date="2016" name="Nat. Commun.">
        <title>Thousands of microbial genomes shed light on interconnected biogeochemical processes in an aquifer system.</title>
        <authorList>
            <person name="Anantharaman K."/>
            <person name="Brown C.T."/>
            <person name="Hug L.A."/>
            <person name="Sharon I."/>
            <person name="Castelle C.J."/>
            <person name="Probst A.J."/>
            <person name="Thomas B.C."/>
            <person name="Singh A."/>
            <person name="Wilkins M.J."/>
            <person name="Karaoz U."/>
            <person name="Brodie E.L."/>
            <person name="Williams K.H."/>
            <person name="Hubbard S.S."/>
            <person name="Banfield J.F."/>
        </authorList>
    </citation>
    <scope>NUCLEOTIDE SEQUENCE [LARGE SCALE GENOMIC DNA]</scope>
</reference>
<dbReference type="GO" id="GO:0005886">
    <property type="term" value="C:plasma membrane"/>
    <property type="evidence" value="ECO:0007669"/>
    <property type="project" value="UniProtKB-SubCell"/>
</dbReference>
<dbReference type="PRINTS" id="PR01806">
    <property type="entry name" value="VIRFACTRMVIN"/>
</dbReference>
<dbReference type="UniPathway" id="UPA00219"/>
<evidence type="ECO:0000256" key="2">
    <source>
        <dbReference type="ARBA" id="ARBA00022475"/>
    </source>
</evidence>
<comment type="subcellular location">
    <subcellularLocation>
        <location evidence="1 8">Cell membrane</location>
        <topology evidence="1 8">Multi-pass membrane protein</topology>
    </subcellularLocation>
</comment>
<dbReference type="NCBIfam" id="TIGR01695">
    <property type="entry name" value="murJ_mviN"/>
    <property type="match status" value="1"/>
</dbReference>
<accession>A0A1F5ZA26</accession>
<evidence type="ECO:0000313" key="10">
    <source>
        <dbReference type="EMBL" id="OGG09017.1"/>
    </source>
</evidence>
<keyword evidence="4 8" id="KW-0133">Cell shape</keyword>
<dbReference type="Proteomes" id="UP000176854">
    <property type="component" value="Unassembled WGS sequence"/>
</dbReference>
<keyword evidence="8 9" id="KW-0961">Cell wall biogenesis/degradation</keyword>
<keyword evidence="5 8" id="KW-0573">Peptidoglycan synthesis</keyword>
<feature type="transmembrane region" description="Helical" evidence="8">
    <location>
        <begin position="143"/>
        <end position="164"/>
    </location>
</feature>
<feature type="transmembrane region" description="Helical" evidence="8">
    <location>
        <begin position="201"/>
        <end position="228"/>
    </location>
</feature>
<evidence type="ECO:0000256" key="4">
    <source>
        <dbReference type="ARBA" id="ARBA00022960"/>
    </source>
</evidence>
<feature type="transmembrane region" description="Helical" evidence="8">
    <location>
        <begin position="322"/>
        <end position="343"/>
    </location>
</feature>
<evidence type="ECO:0000256" key="1">
    <source>
        <dbReference type="ARBA" id="ARBA00004651"/>
    </source>
</evidence>
<dbReference type="EMBL" id="MFJC01000030">
    <property type="protein sequence ID" value="OGG09017.1"/>
    <property type="molecule type" value="Genomic_DNA"/>
</dbReference>
<evidence type="ECO:0000256" key="8">
    <source>
        <dbReference type="HAMAP-Rule" id="MF_02078"/>
    </source>
</evidence>
<feature type="transmembrane region" description="Helical" evidence="8">
    <location>
        <begin position="422"/>
        <end position="446"/>
    </location>
</feature>
<comment type="caution">
    <text evidence="10">The sequence shown here is derived from an EMBL/GenBank/DDBJ whole genome shotgun (WGS) entry which is preliminary data.</text>
</comment>
<dbReference type="AlphaFoldDB" id="A0A1F5ZA26"/>
<feature type="transmembrane region" description="Helical" evidence="8">
    <location>
        <begin position="397"/>
        <end position="416"/>
    </location>
</feature>
<dbReference type="InterPro" id="IPR051050">
    <property type="entry name" value="Lipid_II_flippase_MurJ/MviN"/>
</dbReference>
<feature type="transmembrane region" description="Helical" evidence="8">
    <location>
        <begin position="458"/>
        <end position="480"/>
    </location>
</feature>
<evidence type="ECO:0000313" key="11">
    <source>
        <dbReference type="Proteomes" id="UP000176854"/>
    </source>
</evidence>
<dbReference type="GO" id="GO:0071555">
    <property type="term" value="P:cell wall organization"/>
    <property type="evidence" value="ECO:0007669"/>
    <property type="project" value="UniProtKB-UniRule"/>
</dbReference>
<proteinExistence type="inferred from homology"/>
<keyword evidence="3 8" id="KW-0812">Transmembrane</keyword>
<dbReference type="GO" id="GO:0034204">
    <property type="term" value="P:lipid translocation"/>
    <property type="evidence" value="ECO:0007669"/>
    <property type="project" value="TreeGrafter"/>
</dbReference>
<dbReference type="PIRSF" id="PIRSF002869">
    <property type="entry name" value="MviN"/>
    <property type="match status" value="1"/>
</dbReference>
<dbReference type="GO" id="GO:0015648">
    <property type="term" value="F:lipid-linked peptidoglycan transporter activity"/>
    <property type="evidence" value="ECO:0007669"/>
    <property type="project" value="UniProtKB-UniRule"/>
</dbReference>
<gene>
    <name evidence="8" type="primary">murJ</name>
    <name evidence="10" type="ORF">A2154_04220</name>
</gene>
<feature type="transmembrane region" description="Helical" evidence="8">
    <location>
        <begin position="492"/>
        <end position="517"/>
    </location>
</feature>
<dbReference type="PANTHER" id="PTHR47019:SF1">
    <property type="entry name" value="LIPID II FLIPPASE MURJ"/>
    <property type="match status" value="1"/>
</dbReference>
<dbReference type="CDD" id="cd13123">
    <property type="entry name" value="MATE_MurJ_like"/>
    <property type="match status" value="1"/>
</dbReference>
<dbReference type="InterPro" id="IPR004268">
    <property type="entry name" value="MurJ"/>
</dbReference>
<feature type="transmembrane region" description="Helical" evidence="8">
    <location>
        <begin position="21"/>
        <end position="42"/>
    </location>
</feature>
<dbReference type="STRING" id="1798373.A2154_04220"/>
<dbReference type="HAMAP" id="MF_02078">
    <property type="entry name" value="MurJ_MviN"/>
    <property type="match status" value="1"/>
</dbReference>
<dbReference type="Pfam" id="PF03023">
    <property type="entry name" value="MurJ"/>
    <property type="match status" value="1"/>
</dbReference>
<keyword evidence="7 8" id="KW-0472">Membrane</keyword>
<evidence type="ECO:0000256" key="7">
    <source>
        <dbReference type="ARBA" id="ARBA00023136"/>
    </source>
</evidence>
<keyword evidence="6 8" id="KW-1133">Transmembrane helix</keyword>
<comment type="similarity">
    <text evidence="8 9">Belongs to the MurJ/MviN family.</text>
</comment>
<dbReference type="GO" id="GO:0008360">
    <property type="term" value="P:regulation of cell shape"/>
    <property type="evidence" value="ECO:0007669"/>
    <property type="project" value="UniProtKB-UniRule"/>
</dbReference>
<dbReference type="GO" id="GO:0009252">
    <property type="term" value="P:peptidoglycan biosynthetic process"/>
    <property type="evidence" value="ECO:0007669"/>
    <property type="project" value="UniProtKB-UniRule"/>
</dbReference>
<evidence type="ECO:0000256" key="6">
    <source>
        <dbReference type="ARBA" id="ARBA00022989"/>
    </source>
</evidence>
<feature type="transmembrane region" description="Helical" evidence="8">
    <location>
        <begin position="102"/>
        <end position="123"/>
    </location>
</feature>
<sequence length="555" mass="60981">MGYNKLIMRPFWVLLTRKQHSLGSAAVTLMSMVIISGLLGLIRHRILYDHFSPSETGIYFAAFRLPNLIFELLAMGSLTAAFIPVFTKFIAHGSTQDADKMAATVINISIILSVVVSIPIYVWTDVFSKLMAPGFTFEQIGQMSSYTRFMLVFQVLPLIIGNFFTGILQSYSYFLIPAFAPIIYNIGIIAGILLFSSTFGLFSAVIGVGIGAFLFLLVQIPAIILTGYKHSWHVNIKIPGVSEVGRLIAPRMIGIGVSQIDLTIDLVLSSLLGPKMVTIFFLAQNLQQLPVRLFGSTIAQAALPTLSSASAKEDRVQFKNSIVTASHMILFLVLPASVFFIVLRIPIVRLVYGAARFDWEATVLTALTLSWFSLSLFAQALSQVFTRGFYALYDSRTPVAVGFATILLNSLLSLFFIVSLGLPIWCLAVSTTIASIINMLFLFMLLARKIAGFSFQAVIIKPLKIITATFIMGIVIYVPMKLFDQLVFDTTRVFGLVTLTGIVAIIGLGTYLFLAWVMDIGEVRSFGILLAKIRKLRESLIQPTSDIVSGDPATP</sequence>
<comment type="pathway">
    <text evidence="8">Cell wall biogenesis; peptidoglycan biosynthesis.</text>
</comment>
<feature type="transmembrane region" description="Helical" evidence="8">
    <location>
        <begin position="171"/>
        <end position="195"/>
    </location>
</feature>
<feature type="transmembrane region" description="Helical" evidence="8">
    <location>
        <begin position="68"/>
        <end position="90"/>
    </location>
</feature>
<feature type="transmembrane region" description="Helical" evidence="8">
    <location>
        <begin position="363"/>
        <end position="385"/>
    </location>
</feature>
<comment type="function">
    <text evidence="8 9">Involved in peptidoglycan biosynthesis. Transports lipid-linked peptidoglycan precursors from the inner to the outer leaflet of the cytoplasmic membrane.</text>
</comment>
<protein>
    <recommendedName>
        <fullName evidence="8">Probable lipid II flippase MurJ</fullName>
    </recommendedName>
</protein>
<keyword evidence="8 9" id="KW-0813">Transport</keyword>
<evidence type="ECO:0000256" key="9">
    <source>
        <dbReference type="PIRNR" id="PIRNR002869"/>
    </source>
</evidence>
<keyword evidence="2 8" id="KW-1003">Cell membrane</keyword>
<dbReference type="PANTHER" id="PTHR47019">
    <property type="entry name" value="LIPID II FLIPPASE MURJ"/>
    <property type="match status" value="1"/>
</dbReference>
<name>A0A1F5ZA26_9BACT</name>
<organism evidence="10 11">
    <name type="scientific">Candidatus Gottesmanbacteria bacterium RBG_16_43_7</name>
    <dbReference type="NCBI Taxonomy" id="1798373"/>
    <lineage>
        <taxon>Bacteria</taxon>
        <taxon>Candidatus Gottesmaniibacteriota</taxon>
    </lineage>
</organism>
<evidence type="ECO:0000256" key="5">
    <source>
        <dbReference type="ARBA" id="ARBA00022984"/>
    </source>
</evidence>